<dbReference type="Proteomes" id="UP000831787">
    <property type="component" value="Chromosome"/>
</dbReference>
<keyword evidence="2" id="KW-0548">Nucleotidyltransferase</keyword>
<feature type="domain" description="GGDEF" evidence="1">
    <location>
        <begin position="487"/>
        <end position="615"/>
    </location>
</feature>
<dbReference type="EC" id="2.7.7.65" evidence="2"/>
<evidence type="ECO:0000259" key="1">
    <source>
        <dbReference type="PROSITE" id="PS50887"/>
    </source>
</evidence>
<evidence type="ECO:0000313" key="2">
    <source>
        <dbReference type="EMBL" id="UOQ46136.1"/>
    </source>
</evidence>
<protein>
    <submittedName>
        <fullName evidence="2">Diguanylate cyclase</fullName>
        <ecNumber evidence="2">2.7.7.65</ecNumber>
    </submittedName>
</protein>
<dbReference type="RefSeq" id="WP_244713181.1">
    <property type="nucleotide sequence ID" value="NZ_CP095073.1"/>
</dbReference>
<dbReference type="InterPro" id="IPR050469">
    <property type="entry name" value="Diguanylate_Cyclase"/>
</dbReference>
<gene>
    <name evidence="2" type="ORF">MUN89_09580</name>
</gene>
<accession>A0ABY4EVE6</accession>
<proteinExistence type="predicted"/>
<dbReference type="PROSITE" id="PS50887">
    <property type="entry name" value="GGDEF"/>
    <property type="match status" value="1"/>
</dbReference>
<dbReference type="CDD" id="cd01949">
    <property type="entry name" value="GGDEF"/>
    <property type="match status" value="1"/>
</dbReference>
<reference evidence="2 3" key="1">
    <citation type="submission" date="2022-04" db="EMBL/GenBank/DDBJ databases">
        <title>Halobacillus sp. isolated from saltern.</title>
        <authorList>
            <person name="Won M."/>
            <person name="Lee C.-M."/>
            <person name="Woen H.-Y."/>
            <person name="Kwon S.-W."/>
        </authorList>
    </citation>
    <scope>NUCLEOTIDE SEQUENCE [LARGE SCALE GENOMIC DNA]</scope>
    <source>
        <strain evidence="2 3">SSBR10-3</strain>
    </source>
</reference>
<evidence type="ECO:0000313" key="3">
    <source>
        <dbReference type="Proteomes" id="UP000831787"/>
    </source>
</evidence>
<dbReference type="Gene3D" id="3.30.450.40">
    <property type="match status" value="2"/>
</dbReference>
<dbReference type="SUPFAM" id="SSF55781">
    <property type="entry name" value="GAF domain-like"/>
    <property type="match status" value="2"/>
</dbReference>
<dbReference type="SMART" id="SM00065">
    <property type="entry name" value="GAF"/>
    <property type="match status" value="2"/>
</dbReference>
<keyword evidence="3" id="KW-1185">Reference proteome</keyword>
<organism evidence="2 3">
    <name type="scientific">Halobacillus salinarum</name>
    <dbReference type="NCBI Taxonomy" id="2932257"/>
    <lineage>
        <taxon>Bacteria</taxon>
        <taxon>Bacillati</taxon>
        <taxon>Bacillota</taxon>
        <taxon>Bacilli</taxon>
        <taxon>Bacillales</taxon>
        <taxon>Bacillaceae</taxon>
        <taxon>Halobacillus</taxon>
    </lineage>
</organism>
<dbReference type="Gene3D" id="3.30.70.270">
    <property type="match status" value="1"/>
</dbReference>
<dbReference type="GO" id="GO:0052621">
    <property type="term" value="F:diguanylate cyclase activity"/>
    <property type="evidence" value="ECO:0007669"/>
    <property type="project" value="UniProtKB-EC"/>
</dbReference>
<dbReference type="Pfam" id="PF00990">
    <property type="entry name" value="GGDEF"/>
    <property type="match status" value="1"/>
</dbReference>
<dbReference type="PANTHER" id="PTHR45138">
    <property type="entry name" value="REGULATORY COMPONENTS OF SENSORY TRANSDUCTION SYSTEM"/>
    <property type="match status" value="1"/>
</dbReference>
<dbReference type="Pfam" id="PF13185">
    <property type="entry name" value="GAF_2"/>
    <property type="match status" value="1"/>
</dbReference>
<dbReference type="InterPro" id="IPR003018">
    <property type="entry name" value="GAF"/>
</dbReference>
<sequence length="619" mass="71114">MANYTHNNEKLQQLKGALFDLFMTRSGMTYSSYMTEMADEIASFVDADVSVIYMLDEWKGQYRLITDKEEINEFFTDGFYCEQLSDRKTNDKVFLKQTLAQSYFMPLEIEKKTFGFIGIANKQAKNLNIRLLEQSAFEITKFVNRIDTFYTTLEEKQRYELLYKVTSKFHSSIDMDGVLREIIATLRKIYPEFHYYLLLSHDYTTDHELPVRELTYERQSSGNASTQAYLTGEVQIEDRLHDQQSFLYAPLKGKQGVYGVLQVVAPSYLFFPQKDIDFFILIANTAGKALENAQLYQQSRKLINDLQLINETSEQLNSNMRLNDKIGYMATQIYHSFEADEVGFLIFNDNKPVVLEGSSPFFTSAQSDPLISIVNEMVFQQKDALFVGDLQMKTGKDRFAYQSVMAVPMKDHEQLNGLVIVLHHTPYFFSFESFKLLQSLVRHSTLSFANAMLREELEKTIITDYLTKLHSRNHLDKCLETCLKHDERGSFVLLDIDNFKSINDTYGHQTGDEVIKQVSNAIMRKLTKDELAARWGGEELAVYLPSFTIEEAYRLTDTIRKEISSSTEPPVTVSCGISSWDSAERPNSKSIVQQADKALYQAKGSGKDQIVVADVLDYS</sequence>
<dbReference type="EMBL" id="CP095073">
    <property type="protein sequence ID" value="UOQ46136.1"/>
    <property type="molecule type" value="Genomic_DNA"/>
</dbReference>
<name>A0ABY4EVE6_9BACI</name>
<dbReference type="InterPro" id="IPR029016">
    <property type="entry name" value="GAF-like_dom_sf"/>
</dbReference>
<dbReference type="PANTHER" id="PTHR45138:SF9">
    <property type="entry name" value="DIGUANYLATE CYCLASE DGCM-RELATED"/>
    <property type="match status" value="1"/>
</dbReference>
<dbReference type="InterPro" id="IPR043128">
    <property type="entry name" value="Rev_trsase/Diguanyl_cyclase"/>
</dbReference>
<dbReference type="SUPFAM" id="SSF55073">
    <property type="entry name" value="Nucleotide cyclase"/>
    <property type="match status" value="1"/>
</dbReference>
<dbReference type="InterPro" id="IPR029787">
    <property type="entry name" value="Nucleotide_cyclase"/>
</dbReference>
<dbReference type="SMART" id="SM00267">
    <property type="entry name" value="GGDEF"/>
    <property type="match status" value="1"/>
</dbReference>
<keyword evidence="2" id="KW-0808">Transferase</keyword>
<dbReference type="NCBIfam" id="TIGR00254">
    <property type="entry name" value="GGDEF"/>
    <property type="match status" value="1"/>
</dbReference>
<dbReference type="InterPro" id="IPR000160">
    <property type="entry name" value="GGDEF_dom"/>
</dbReference>